<evidence type="ECO:0000256" key="1">
    <source>
        <dbReference type="ARBA" id="ARBA00022801"/>
    </source>
</evidence>
<evidence type="ECO:0000313" key="6">
    <source>
        <dbReference type="Proteomes" id="UP001302812"/>
    </source>
</evidence>
<accession>A0AAN6QEU9</accession>
<dbReference type="PANTHER" id="PTHR22946">
    <property type="entry name" value="DIENELACTONE HYDROLASE DOMAIN-CONTAINING PROTEIN-RELATED"/>
    <property type="match status" value="1"/>
</dbReference>
<keyword evidence="6" id="KW-1185">Reference proteome</keyword>
<evidence type="ECO:0000256" key="2">
    <source>
        <dbReference type="ARBA" id="ARBA00038115"/>
    </source>
</evidence>
<dbReference type="SUPFAM" id="SSF53474">
    <property type="entry name" value="alpha/beta-Hydrolases"/>
    <property type="match status" value="1"/>
</dbReference>
<dbReference type="Pfam" id="PF00561">
    <property type="entry name" value="Abhydrolase_1"/>
    <property type="match status" value="1"/>
</dbReference>
<dbReference type="RefSeq" id="XP_064666502.1">
    <property type="nucleotide sequence ID" value="XM_064812175.1"/>
</dbReference>
<keyword evidence="1" id="KW-0378">Hydrolase</keyword>
<dbReference type="PANTHER" id="PTHR22946:SF9">
    <property type="entry name" value="POLYKETIDE TRANSFERASE AF380"/>
    <property type="match status" value="1"/>
</dbReference>
<dbReference type="InterPro" id="IPR029058">
    <property type="entry name" value="AB_hydrolase_fold"/>
</dbReference>
<dbReference type="EMBL" id="MU853359">
    <property type="protein sequence ID" value="KAK4108932.1"/>
    <property type="molecule type" value="Genomic_DNA"/>
</dbReference>
<proteinExistence type="inferred from homology"/>
<name>A0AAN6QEU9_9PEZI</name>
<sequence length="301" mass="32295">MSTTLQPQAPPNNNMKPHTIHSYSGLAHPPHLSRLESAAHKQAQVEPLSIDVDTGDGQDGFVPGFLHLPPDFTTAPGTLPTHHHRTAALLLSGAGGGVTGPSSIYLSLACKLATVGIPTLRLDYRFPARTAACVADAKAAMAYLRDMYGLDRFVLVGWSFGGAVVFSAADGDERVVGCATVASQTAGTEGIRRLAPRPALLMHGTGDRTLSDGCSRRLFEMYGANPKGERRLQLFEGDNHALSKNAERAEEMLCEFVATCAGVGIGEEERERVVRLELIEDGERHGLMEKGGDLREPEKED</sequence>
<dbReference type="GeneID" id="89936300"/>
<dbReference type="Gene3D" id="3.40.50.1820">
    <property type="entry name" value="alpha/beta hydrolase"/>
    <property type="match status" value="1"/>
</dbReference>
<dbReference type="InterPro" id="IPR050261">
    <property type="entry name" value="FrsA_esterase"/>
</dbReference>
<dbReference type="AlphaFoldDB" id="A0AAN6QEU9"/>
<feature type="region of interest" description="Disordered" evidence="3">
    <location>
        <begin position="1"/>
        <end position="27"/>
    </location>
</feature>
<evidence type="ECO:0000313" key="5">
    <source>
        <dbReference type="EMBL" id="KAK4108932.1"/>
    </source>
</evidence>
<evidence type="ECO:0000259" key="4">
    <source>
        <dbReference type="Pfam" id="PF00561"/>
    </source>
</evidence>
<reference evidence="5" key="2">
    <citation type="submission" date="2023-05" db="EMBL/GenBank/DDBJ databases">
        <authorList>
            <consortium name="Lawrence Berkeley National Laboratory"/>
            <person name="Steindorff A."/>
            <person name="Hensen N."/>
            <person name="Bonometti L."/>
            <person name="Westerberg I."/>
            <person name="Brannstrom I.O."/>
            <person name="Guillou S."/>
            <person name="Cros-Aarteil S."/>
            <person name="Calhoun S."/>
            <person name="Haridas S."/>
            <person name="Kuo A."/>
            <person name="Mondo S."/>
            <person name="Pangilinan J."/>
            <person name="Riley R."/>
            <person name="Labutti K."/>
            <person name="Andreopoulos B."/>
            <person name="Lipzen A."/>
            <person name="Chen C."/>
            <person name="Yanf M."/>
            <person name="Daum C."/>
            <person name="Ng V."/>
            <person name="Clum A."/>
            <person name="Ohm R."/>
            <person name="Martin F."/>
            <person name="Silar P."/>
            <person name="Natvig D."/>
            <person name="Lalanne C."/>
            <person name="Gautier V."/>
            <person name="Ament-Velasquez S.L."/>
            <person name="Kruys A."/>
            <person name="Hutchinson M.I."/>
            <person name="Powell A.J."/>
            <person name="Barry K."/>
            <person name="Miller A.N."/>
            <person name="Grigoriev I.V."/>
            <person name="Debuchy R."/>
            <person name="Gladieux P."/>
            <person name="Thoren M.H."/>
            <person name="Johannesson H."/>
        </authorList>
    </citation>
    <scope>NUCLEOTIDE SEQUENCE</scope>
    <source>
        <strain evidence="5">CBS 508.74</strain>
    </source>
</reference>
<organism evidence="5 6">
    <name type="scientific">Canariomyces notabilis</name>
    <dbReference type="NCBI Taxonomy" id="2074819"/>
    <lineage>
        <taxon>Eukaryota</taxon>
        <taxon>Fungi</taxon>
        <taxon>Dikarya</taxon>
        <taxon>Ascomycota</taxon>
        <taxon>Pezizomycotina</taxon>
        <taxon>Sordariomycetes</taxon>
        <taxon>Sordariomycetidae</taxon>
        <taxon>Sordariales</taxon>
        <taxon>Chaetomiaceae</taxon>
        <taxon>Canariomyces</taxon>
    </lineage>
</organism>
<protein>
    <submittedName>
        <fullName evidence="5">Alpha/beta-hydrolase</fullName>
    </submittedName>
</protein>
<comment type="caution">
    <text evidence="5">The sequence shown here is derived from an EMBL/GenBank/DDBJ whole genome shotgun (WGS) entry which is preliminary data.</text>
</comment>
<dbReference type="GO" id="GO:0016788">
    <property type="term" value="F:hydrolase activity, acting on ester bonds"/>
    <property type="evidence" value="ECO:0007669"/>
    <property type="project" value="UniProtKB-ARBA"/>
</dbReference>
<gene>
    <name evidence="5" type="ORF">N656DRAFT_716991</name>
</gene>
<feature type="compositionally biased region" description="Polar residues" evidence="3">
    <location>
        <begin position="1"/>
        <end position="16"/>
    </location>
</feature>
<evidence type="ECO:0000256" key="3">
    <source>
        <dbReference type="SAM" id="MobiDB-lite"/>
    </source>
</evidence>
<comment type="similarity">
    <text evidence="2">Belongs to the AB hydrolase superfamily. FUS2 hydrolase family.</text>
</comment>
<dbReference type="Proteomes" id="UP001302812">
    <property type="component" value="Unassembled WGS sequence"/>
</dbReference>
<dbReference type="InterPro" id="IPR000073">
    <property type="entry name" value="AB_hydrolase_1"/>
</dbReference>
<feature type="domain" description="AB hydrolase-1" evidence="4">
    <location>
        <begin position="130"/>
        <end position="212"/>
    </location>
</feature>
<reference evidence="5" key="1">
    <citation type="journal article" date="2023" name="Mol. Phylogenet. Evol.">
        <title>Genome-scale phylogeny and comparative genomics of the fungal order Sordariales.</title>
        <authorList>
            <person name="Hensen N."/>
            <person name="Bonometti L."/>
            <person name="Westerberg I."/>
            <person name="Brannstrom I.O."/>
            <person name="Guillou S."/>
            <person name="Cros-Aarteil S."/>
            <person name="Calhoun S."/>
            <person name="Haridas S."/>
            <person name="Kuo A."/>
            <person name="Mondo S."/>
            <person name="Pangilinan J."/>
            <person name="Riley R."/>
            <person name="LaButti K."/>
            <person name="Andreopoulos B."/>
            <person name="Lipzen A."/>
            <person name="Chen C."/>
            <person name="Yan M."/>
            <person name="Daum C."/>
            <person name="Ng V."/>
            <person name="Clum A."/>
            <person name="Steindorff A."/>
            <person name="Ohm R.A."/>
            <person name="Martin F."/>
            <person name="Silar P."/>
            <person name="Natvig D.O."/>
            <person name="Lalanne C."/>
            <person name="Gautier V."/>
            <person name="Ament-Velasquez S.L."/>
            <person name="Kruys A."/>
            <person name="Hutchinson M.I."/>
            <person name="Powell A.J."/>
            <person name="Barry K."/>
            <person name="Miller A.N."/>
            <person name="Grigoriev I.V."/>
            <person name="Debuchy R."/>
            <person name="Gladieux P."/>
            <person name="Hiltunen Thoren M."/>
            <person name="Johannesson H."/>
        </authorList>
    </citation>
    <scope>NUCLEOTIDE SEQUENCE</scope>
    <source>
        <strain evidence="5">CBS 508.74</strain>
    </source>
</reference>